<evidence type="ECO:0000313" key="1">
    <source>
        <dbReference type="EMBL" id="KNC87551.1"/>
    </source>
</evidence>
<evidence type="ECO:0000313" key="2">
    <source>
        <dbReference type="Proteomes" id="UP000054560"/>
    </source>
</evidence>
<protein>
    <submittedName>
        <fullName evidence="1">Uncharacterized protein</fullName>
    </submittedName>
</protein>
<proteinExistence type="predicted"/>
<gene>
    <name evidence="1" type="ORF">SARC_00316</name>
</gene>
<dbReference type="RefSeq" id="XP_014161453.1">
    <property type="nucleotide sequence ID" value="XM_014305978.1"/>
</dbReference>
<dbReference type="GeneID" id="25900820"/>
<sequence>MVSPRYFHLPGATLSRGPDSFIFEPANRVLIANIKKKKRGERFHKSKVIFRPADQLTIYFLHAHLTDAVDTCSVPPSPAMVLNALDNSESIAPVRGQFVRAGLARTVADQYAQGMPPAGG</sequence>
<name>A0A0L0GFB3_9EUKA</name>
<dbReference type="Proteomes" id="UP000054560">
    <property type="component" value="Unassembled WGS sequence"/>
</dbReference>
<accession>A0A0L0GFB3</accession>
<dbReference type="AlphaFoldDB" id="A0A0L0GFB3"/>
<keyword evidence="2" id="KW-1185">Reference proteome</keyword>
<dbReference type="EMBL" id="KQ241605">
    <property type="protein sequence ID" value="KNC87551.1"/>
    <property type="molecule type" value="Genomic_DNA"/>
</dbReference>
<organism evidence="1 2">
    <name type="scientific">Sphaeroforma arctica JP610</name>
    <dbReference type="NCBI Taxonomy" id="667725"/>
    <lineage>
        <taxon>Eukaryota</taxon>
        <taxon>Ichthyosporea</taxon>
        <taxon>Ichthyophonida</taxon>
        <taxon>Sphaeroforma</taxon>
    </lineage>
</organism>
<reference evidence="1 2" key="1">
    <citation type="submission" date="2011-02" db="EMBL/GenBank/DDBJ databases">
        <title>The Genome Sequence of Sphaeroforma arctica JP610.</title>
        <authorList>
            <consortium name="The Broad Institute Genome Sequencing Platform"/>
            <person name="Russ C."/>
            <person name="Cuomo C."/>
            <person name="Young S.K."/>
            <person name="Zeng Q."/>
            <person name="Gargeya S."/>
            <person name="Alvarado L."/>
            <person name="Berlin A."/>
            <person name="Chapman S.B."/>
            <person name="Chen Z."/>
            <person name="Freedman E."/>
            <person name="Gellesch M."/>
            <person name="Goldberg J."/>
            <person name="Griggs A."/>
            <person name="Gujja S."/>
            <person name="Heilman E."/>
            <person name="Heiman D."/>
            <person name="Howarth C."/>
            <person name="Mehta T."/>
            <person name="Neiman D."/>
            <person name="Pearson M."/>
            <person name="Roberts A."/>
            <person name="Saif S."/>
            <person name="Shea T."/>
            <person name="Shenoy N."/>
            <person name="Sisk P."/>
            <person name="Stolte C."/>
            <person name="Sykes S."/>
            <person name="White J."/>
            <person name="Yandava C."/>
            <person name="Burger G."/>
            <person name="Gray M.W."/>
            <person name="Holland P.W.H."/>
            <person name="King N."/>
            <person name="Lang F.B.F."/>
            <person name="Roger A.J."/>
            <person name="Ruiz-Trillo I."/>
            <person name="Haas B."/>
            <person name="Nusbaum C."/>
            <person name="Birren B."/>
        </authorList>
    </citation>
    <scope>NUCLEOTIDE SEQUENCE [LARGE SCALE GENOMIC DNA]</scope>
    <source>
        <strain evidence="1 2">JP610</strain>
    </source>
</reference>